<dbReference type="SUPFAM" id="SSF53271">
    <property type="entry name" value="PRTase-like"/>
    <property type="match status" value="1"/>
</dbReference>
<dbReference type="CDD" id="cd06223">
    <property type="entry name" value="PRTases_typeI"/>
    <property type="match status" value="1"/>
</dbReference>
<dbReference type="InterPro" id="IPR000836">
    <property type="entry name" value="PRTase_dom"/>
</dbReference>
<dbReference type="InterPro" id="IPR051910">
    <property type="entry name" value="ComF/GntX_DNA_util-trans"/>
</dbReference>
<dbReference type="Pfam" id="PF00156">
    <property type="entry name" value="Pribosyltran"/>
    <property type="match status" value="1"/>
</dbReference>
<name>A0ABQ2CHR5_9GAMM</name>
<accession>A0ABQ2CHR5</accession>
<reference evidence="4" key="1">
    <citation type="journal article" date="2019" name="Int. J. Syst. Evol. Microbiol.">
        <title>The Global Catalogue of Microorganisms (GCM) 10K type strain sequencing project: providing services to taxonomists for standard genome sequencing and annotation.</title>
        <authorList>
            <consortium name="The Broad Institute Genomics Platform"/>
            <consortium name="The Broad Institute Genome Sequencing Center for Infectious Disease"/>
            <person name="Wu L."/>
            <person name="Ma J."/>
        </authorList>
    </citation>
    <scope>NUCLEOTIDE SEQUENCE [LARGE SCALE GENOMIC DNA]</scope>
    <source>
        <strain evidence="4">JCM 11590</strain>
    </source>
</reference>
<dbReference type="Gene3D" id="3.40.50.2020">
    <property type="match status" value="1"/>
</dbReference>
<proteinExistence type="inferred from homology"/>
<dbReference type="InterPro" id="IPR029057">
    <property type="entry name" value="PRTase-like"/>
</dbReference>
<comment type="caution">
    <text evidence="3">The sequence shown here is derived from an EMBL/GenBank/DDBJ whole genome shotgun (WGS) entry which is preliminary data.</text>
</comment>
<sequence>MIQNRVYNWLSFNQINRCLLCLGNAAGIAECICTPCLNDLPWLGSACRQCALPLPEENMLCGQCQQNPPAFSQVIAPFRYGFPLDSLIPAFKYQHKLTYGRLMARLMLQAIVHHYEERNQALPDRVIPLPLHRARQAQRGYNQALELARPIARQLAVPLDRRNLIRQRATTAQQGLDAQQRRVNLQGAFICRDPAALEGRHIALVDDVVTTGTTVNEASRTLMAAGAASVSIWCIARTP</sequence>
<dbReference type="PANTHER" id="PTHR47505">
    <property type="entry name" value="DNA UTILIZATION PROTEIN YHGH"/>
    <property type="match status" value="1"/>
</dbReference>
<keyword evidence="4" id="KW-1185">Reference proteome</keyword>
<protein>
    <submittedName>
        <fullName evidence="3">Amidophosphoribosyltransferase</fullName>
    </submittedName>
</protein>
<dbReference type="PANTHER" id="PTHR47505:SF1">
    <property type="entry name" value="DNA UTILIZATION PROTEIN YHGH"/>
    <property type="match status" value="1"/>
</dbReference>
<gene>
    <name evidence="3" type="ORF">GCM10009083_01290</name>
</gene>
<dbReference type="Proteomes" id="UP000633263">
    <property type="component" value="Unassembled WGS sequence"/>
</dbReference>
<evidence type="ECO:0000256" key="1">
    <source>
        <dbReference type="ARBA" id="ARBA00008007"/>
    </source>
</evidence>
<organism evidence="3 4">
    <name type="scientific">Halopseudomonas pertucinogena</name>
    <dbReference type="NCBI Taxonomy" id="86175"/>
    <lineage>
        <taxon>Bacteria</taxon>
        <taxon>Pseudomonadati</taxon>
        <taxon>Pseudomonadota</taxon>
        <taxon>Gammaproteobacteria</taxon>
        <taxon>Pseudomonadales</taxon>
        <taxon>Pseudomonadaceae</taxon>
        <taxon>Halopseudomonas</taxon>
    </lineage>
</organism>
<comment type="similarity">
    <text evidence="1">Belongs to the ComF/GntX family.</text>
</comment>
<dbReference type="EMBL" id="BMNN01000001">
    <property type="protein sequence ID" value="GGI88662.1"/>
    <property type="molecule type" value="Genomic_DNA"/>
</dbReference>
<evidence type="ECO:0000313" key="4">
    <source>
        <dbReference type="Proteomes" id="UP000633263"/>
    </source>
</evidence>
<feature type="domain" description="Phosphoribosyltransferase" evidence="2">
    <location>
        <begin position="144"/>
        <end position="237"/>
    </location>
</feature>
<dbReference type="RefSeq" id="WP_188634678.1">
    <property type="nucleotide sequence ID" value="NZ_BMNN01000001.1"/>
</dbReference>
<evidence type="ECO:0000259" key="2">
    <source>
        <dbReference type="Pfam" id="PF00156"/>
    </source>
</evidence>
<evidence type="ECO:0000313" key="3">
    <source>
        <dbReference type="EMBL" id="GGI88662.1"/>
    </source>
</evidence>